<organism evidence="1 2">
    <name type="scientific">Nicotiana tabacum</name>
    <name type="common">Common tobacco</name>
    <dbReference type="NCBI Taxonomy" id="4097"/>
    <lineage>
        <taxon>Eukaryota</taxon>
        <taxon>Viridiplantae</taxon>
        <taxon>Streptophyta</taxon>
        <taxon>Embryophyta</taxon>
        <taxon>Tracheophyta</taxon>
        <taxon>Spermatophyta</taxon>
        <taxon>Magnoliopsida</taxon>
        <taxon>eudicotyledons</taxon>
        <taxon>Gunneridae</taxon>
        <taxon>Pentapetalae</taxon>
        <taxon>asterids</taxon>
        <taxon>lamiids</taxon>
        <taxon>Solanales</taxon>
        <taxon>Solanaceae</taxon>
        <taxon>Nicotianoideae</taxon>
        <taxon>Nicotianeae</taxon>
        <taxon>Nicotiana</taxon>
    </lineage>
</organism>
<sequence>MGKADAMARCYILVSMANVLQHQHQSMGSAYDMLESLKEMFREQYYAAKKTAIKALVNAKMAEGSSIRDHVLKMMGLLNEPEVFGAVINKESHVEMVLQTLPDSFQQFRLNYNKNKWIYH</sequence>
<gene>
    <name evidence="2" type="primary">LOC142167166</name>
</gene>
<dbReference type="RefSeq" id="XP_075083426.1">
    <property type="nucleotide sequence ID" value="XM_075227325.1"/>
</dbReference>
<proteinExistence type="predicted"/>
<keyword evidence="1" id="KW-1185">Reference proteome</keyword>
<accession>A0AC58SEM1</accession>
<reference evidence="1" key="1">
    <citation type="journal article" date="2014" name="Nat. Commun.">
        <title>The tobacco genome sequence and its comparison with those of tomato and potato.</title>
        <authorList>
            <person name="Sierro N."/>
            <person name="Battey J.N."/>
            <person name="Ouadi S."/>
            <person name="Bakaher N."/>
            <person name="Bovet L."/>
            <person name="Willig A."/>
            <person name="Goepfert S."/>
            <person name="Peitsch M.C."/>
            <person name="Ivanov N.V."/>
        </authorList>
    </citation>
    <scope>NUCLEOTIDE SEQUENCE [LARGE SCALE GENOMIC DNA]</scope>
</reference>
<name>A0AC58SEM1_TOBAC</name>
<protein>
    <submittedName>
        <fullName evidence="2">Uncharacterized protein LOC142167166</fullName>
    </submittedName>
</protein>
<reference evidence="2" key="2">
    <citation type="submission" date="2025-08" db="UniProtKB">
        <authorList>
            <consortium name="RefSeq"/>
        </authorList>
    </citation>
    <scope>IDENTIFICATION</scope>
    <source>
        <tissue evidence="2">Leaf</tissue>
    </source>
</reference>
<evidence type="ECO:0000313" key="2">
    <source>
        <dbReference type="RefSeq" id="XP_075083426.1"/>
    </source>
</evidence>
<dbReference type="Proteomes" id="UP000790787">
    <property type="component" value="Chromosome 2"/>
</dbReference>
<evidence type="ECO:0000313" key="1">
    <source>
        <dbReference type="Proteomes" id="UP000790787"/>
    </source>
</evidence>